<keyword evidence="10" id="KW-0460">Magnesium</keyword>
<keyword evidence="13" id="KW-0752">Steroid biosynthesis</keyword>
<feature type="domain" description="GHMP kinase N-terminal" evidence="15">
    <location>
        <begin position="246"/>
        <end position="334"/>
    </location>
</feature>
<keyword evidence="6 13" id="KW-0808">Transferase</keyword>
<keyword evidence="13" id="KW-0756">Sterol biosynthesis</keyword>
<reference evidence="17" key="1">
    <citation type="submission" date="2016-03" db="EMBL/GenBank/DDBJ databases">
        <title>Mechanisms controlling the formation of the plant cell surface in tip-growing cells are functionally conserved among land plants.</title>
        <authorList>
            <person name="Honkanen S."/>
            <person name="Jones V.A."/>
            <person name="Morieri G."/>
            <person name="Champion C."/>
            <person name="Hetherington A.J."/>
            <person name="Kelly S."/>
            <person name="Saint-Marcoux D."/>
            <person name="Proust H."/>
            <person name="Prescott H."/>
            <person name="Dolan L."/>
        </authorList>
    </citation>
    <scope>NUCLEOTIDE SEQUENCE [LARGE SCALE GENOMIC DNA]</scope>
    <source>
        <tissue evidence="17">Whole gametophyte</tissue>
    </source>
</reference>
<keyword evidence="5 13" id="KW-0444">Lipid biosynthesis</keyword>
<evidence type="ECO:0000256" key="4">
    <source>
        <dbReference type="ARBA" id="ARBA00022490"/>
    </source>
</evidence>
<dbReference type="PROSITE" id="PS00627">
    <property type="entry name" value="GHMP_KINASES_ATP"/>
    <property type="match status" value="1"/>
</dbReference>
<evidence type="ECO:0000256" key="3">
    <source>
        <dbReference type="ARBA" id="ARBA00012103"/>
    </source>
</evidence>
<evidence type="ECO:0000256" key="12">
    <source>
        <dbReference type="ARBA" id="ARBA00029438"/>
    </source>
</evidence>
<dbReference type="InterPro" id="IPR006204">
    <property type="entry name" value="GHMP_kinase_N_dom"/>
</dbReference>
<evidence type="ECO:0000313" key="17">
    <source>
        <dbReference type="EMBL" id="OAE31420.1"/>
    </source>
</evidence>
<dbReference type="NCBIfam" id="TIGR00549">
    <property type="entry name" value="mevalon_kin"/>
    <property type="match status" value="1"/>
</dbReference>
<evidence type="ECO:0000256" key="7">
    <source>
        <dbReference type="ARBA" id="ARBA00022741"/>
    </source>
</evidence>
<keyword evidence="13" id="KW-1207">Sterol metabolism</keyword>
<dbReference type="SUPFAM" id="SSF54211">
    <property type="entry name" value="Ribosomal protein S5 domain 2-like"/>
    <property type="match status" value="1"/>
</dbReference>
<evidence type="ECO:0000256" key="5">
    <source>
        <dbReference type="ARBA" id="ARBA00022516"/>
    </source>
</evidence>
<evidence type="ECO:0000259" key="15">
    <source>
        <dbReference type="Pfam" id="PF00288"/>
    </source>
</evidence>
<comment type="subcellular location">
    <subcellularLocation>
        <location evidence="1 13">Cytoplasm</location>
    </subcellularLocation>
</comment>
<comment type="pathway">
    <text evidence="12 13">Isoprenoid biosynthesis; isopentenyl diphosphate biosynthesis via mevalonate pathway; isopentenyl diphosphate from (R)-mevalonate: step 1/3.</text>
</comment>
<evidence type="ECO:0000256" key="8">
    <source>
        <dbReference type="ARBA" id="ARBA00022777"/>
    </source>
</evidence>
<keyword evidence="7 13" id="KW-0547">Nucleotide-binding</keyword>
<name>A0A176WDZ6_MARPO</name>
<dbReference type="GO" id="GO:0005829">
    <property type="term" value="C:cytosol"/>
    <property type="evidence" value="ECO:0007669"/>
    <property type="project" value="TreeGrafter"/>
</dbReference>
<dbReference type="Pfam" id="PF08544">
    <property type="entry name" value="GHMP_kinases_C"/>
    <property type="match status" value="1"/>
</dbReference>
<sequence length="561" mass="60721">MECSAVGYSQVAGSDPAHSLSNGPSRGPGSTVAGSREGVKPICARDDVFLVVVPTDGLWLKIVEIRERAVLLFPSSWSASGLHLIVDCGSDRTGWQRHRMNNSERMDMELDQTWMQTGEVVESRAPGKVIICGEHAVVHGTGAVAASLNRYTVVRMNRPPAHVGDNGVLSIHLPELEVRLKWTVAYLKQSLPSLDQVQPNPLTSVGSENIKIVISEFVEKEMPRNSDKGSIGGVQAFLFLYVSILGLRPLEAVVTSELPVGAGLGSSAAFCVSVSGALLTLAGKLDFHPQSSDGIRWKDILDTGLDLVNMWAFEGEKIIHGKPSGVDNTVSCYGHVVHFKKGQITRIDGQVELRMLLTNTKVSRNTKALVAGVGERAERHPEAMAAVFQAVDSISDEVVKVLQSPIEEATVPTPETISQEDEEQKAEERNFAQSLFMSEGMVINTSKTDGNKLSAPPRPKRVHVLTRLEELICMNQGLLQCMGVSHPTIEHICQITSRFNLCSKLTGAGGGGCVFTLLPHDLKDIQKVRHQLQLAGFECFEAAMGGKGLQIGFRSSILPSP</sequence>
<dbReference type="AlphaFoldDB" id="A0A176WDZ6"/>
<evidence type="ECO:0000256" key="6">
    <source>
        <dbReference type="ARBA" id="ARBA00022679"/>
    </source>
</evidence>
<accession>A0A176WDZ6</accession>
<dbReference type="Pfam" id="PF00288">
    <property type="entry name" value="GHMP_kinases_N"/>
    <property type="match status" value="1"/>
</dbReference>
<gene>
    <name evidence="17" type="ORF">AXG93_725s1090</name>
</gene>
<evidence type="ECO:0000259" key="16">
    <source>
        <dbReference type="Pfam" id="PF08544"/>
    </source>
</evidence>
<evidence type="ECO:0000256" key="13">
    <source>
        <dbReference type="RuleBase" id="RU363087"/>
    </source>
</evidence>
<dbReference type="EC" id="2.7.1.36" evidence="3 13"/>
<dbReference type="GO" id="GO:0004496">
    <property type="term" value="F:mevalonate kinase activity"/>
    <property type="evidence" value="ECO:0007669"/>
    <property type="project" value="UniProtKB-EC"/>
</dbReference>
<evidence type="ECO:0000256" key="14">
    <source>
        <dbReference type="SAM" id="MobiDB-lite"/>
    </source>
</evidence>
<dbReference type="Proteomes" id="UP000077202">
    <property type="component" value="Unassembled WGS sequence"/>
</dbReference>
<dbReference type="GO" id="GO:0019287">
    <property type="term" value="P:isopentenyl diphosphate biosynthetic process, mevalonate pathway"/>
    <property type="evidence" value="ECO:0007669"/>
    <property type="project" value="UniProtKB-UniPathway"/>
</dbReference>
<keyword evidence="8 13" id="KW-0418">Kinase</keyword>
<dbReference type="PANTHER" id="PTHR43290:SF2">
    <property type="entry name" value="MEVALONATE KINASE"/>
    <property type="match status" value="1"/>
</dbReference>
<proteinExistence type="inferred from homology"/>
<dbReference type="InterPro" id="IPR014721">
    <property type="entry name" value="Ribsml_uS5_D2-typ_fold_subgr"/>
</dbReference>
<dbReference type="GO" id="GO:0005524">
    <property type="term" value="F:ATP binding"/>
    <property type="evidence" value="ECO:0007669"/>
    <property type="project" value="UniProtKB-KW"/>
</dbReference>
<dbReference type="InterPro" id="IPR020568">
    <property type="entry name" value="Ribosomal_Su5_D2-typ_SF"/>
</dbReference>
<dbReference type="EMBL" id="LVLJ01001095">
    <property type="protein sequence ID" value="OAE31420.1"/>
    <property type="molecule type" value="Genomic_DNA"/>
</dbReference>
<comment type="caution">
    <text evidence="17">The sequence shown here is derived from an EMBL/GenBank/DDBJ whole genome shotgun (WGS) entry which is preliminary data.</text>
</comment>
<evidence type="ECO:0000256" key="1">
    <source>
        <dbReference type="ARBA" id="ARBA00004496"/>
    </source>
</evidence>
<evidence type="ECO:0000313" key="18">
    <source>
        <dbReference type="Proteomes" id="UP000077202"/>
    </source>
</evidence>
<evidence type="ECO:0000256" key="9">
    <source>
        <dbReference type="ARBA" id="ARBA00022840"/>
    </source>
</evidence>
<dbReference type="PRINTS" id="PR00959">
    <property type="entry name" value="MEVGALKINASE"/>
</dbReference>
<dbReference type="SUPFAM" id="SSF55060">
    <property type="entry name" value="GHMP Kinase, C-terminal domain"/>
    <property type="match status" value="1"/>
</dbReference>
<comment type="catalytic activity">
    <reaction evidence="13">
        <text>(R)-mevalonate + ATP = (R)-5-phosphomevalonate + ADP + H(+)</text>
        <dbReference type="Rhea" id="RHEA:17065"/>
        <dbReference type="ChEBI" id="CHEBI:15378"/>
        <dbReference type="ChEBI" id="CHEBI:30616"/>
        <dbReference type="ChEBI" id="CHEBI:36464"/>
        <dbReference type="ChEBI" id="CHEBI:58146"/>
        <dbReference type="ChEBI" id="CHEBI:456216"/>
        <dbReference type="EC" id="2.7.1.36"/>
    </reaction>
</comment>
<keyword evidence="18" id="KW-1185">Reference proteome</keyword>
<dbReference type="Gene3D" id="3.30.70.890">
    <property type="entry name" value="GHMP kinase, C-terminal domain"/>
    <property type="match status" value="1"/>
</dbReference>
<keyword evidence="9 13" id="KW-0067">ATP-binding</keyword>
<dbReference type="UniPathway" id="UPA00057">
    <property type="reaction ID" value="UER00098"/>
</dbReference>
<protein>
    <recommendedName>
        <fullName evidence="3 13">Mevalonate kinase</fullName>
        <shortName evidence="13">MK</shortName>
        <ecNumber evidence="3 13">2.7.1.36</ecNumber>
    </recommendedName>
</protein>
<feature type="domain" description="GHMP kinase C-terminal" evidence="16">
    <location>
        <begin position="465"/>
        <end position="533"/>
    </location>
</feature>
<dbReference type="InterPro" id="IPR006205">
    <property type="entry name" value="Mev_gal_kin"/>
</dbReference>
<evidence type="ECO:0000256" key="2">
    <source>
        <dbReference type="ARBA" id="ARBA00006495"/>
    </source>
</evidence>
<keyword evidence="11 13" id="KW-0443">Lipid metabolism</keyword>
<keyword evidence="4 13" id="KW-0963">Cytoplasm</keyword>
<dbReference type="Gene3D" id="3.30.230.10">
    <property type="match status" value="1"/>
</dbReference>
<dbReference type="InterPro" id="IPR006203">
    <property type="entry name" value="GHMP_knse_ATP-bd_CS"/>
</dbReference>
<dbReference type="PANTHER" id="PTHR43290">
    <property type="entry name" value="MEVALONATE KINASE"/>
    <property type="match status" value="1"/>
</dbReference>
<feature type="region of interest" description="Disordered" evidence="14">
    <location>
        <begin position="1"/>
        <end position="35"/>
    </location>
</feature>
<evidence type="ECO:0000256" key="11">
    <source>
        <dbReference type="ARBA" id="ARBA00023098"/>
    </source>
</evidence>
<evidence type="ECO:0000256" key="10">
    <source>
        <dbReference type="ARBA" id="ARBA00022842"/>
    </source>
</evidence>
<keyword evidence="13" id="KW-0753">Steroid metabolism</keyword>
<dbReference type="GO" id="GO:0016126">
    <property type="term" value="P:sterol biosynthetic process"/>
    <property type="evidence" value="ECO:0007669"/>
    <property type="project" value="UniProtKB-KW"/>
</dbReference>
<dbReference type="InterPro" id="IPR013750">
    <property type="entry name" value="GHMP_kinase_C_dom"/>
</dbReference>
<dbReference type="InterPro" id="IPR036554">
    <property type="entry name" value="GHMP_kinase_C_sf"/>
</dbReference>
<comment type="similarity">
    <text evidence="2 13">Belongs to the GHMP kinase family. Mevalonate kinase subfamily.</text>
</comment>
<organism evidence="17 18">
    <name type="scientific">Marchantia polymorpha subsp. ruderalis</name>
    <dbReference type="NCBI Taxonomy" id="1480154"/>
    <lineage>
        <taxon>Eukaryota</taxon>
        <taxon>Viridiplantae</taxon>
        <taxon>Streptophyta</taxon>
        <taxon>Embryophyta</taxon>
        <taxon>Marchantiophyta</taxon>
        <taxon>Marchantiopsida</taxon>
        <taxon>Marchantiidae</taxon>
        <taxon>Marchantiales</taxon>
        <taxon>Marchantiaceae</taxon>
        <taxon>Marchantia</taxon>
    </lineage>
</organism>